<evidence type="ECO:0000313" key="12">
    <source>
        <dbReference type="EMBL" id="WAR13323.1"/>
    </source>
</evidence>
<organism evidence="12 13">
    <name type="scientific">Mya arenaria</name>
    <name type="common">Soft-shell clam</name>
    <dbReference type="NCBI Taxonomy" id="6604"/>
    <lineage>
        <taxon>Eukaryota</taxon>
        <taxon>Metazoa</taxon>
        <taxon>Spiralia</taxon>
        <taxon>Lophotrochozoa</taxon>
        <taxon>Mollusca</taxon>
        <taxon>Bivalvia</taxon>
        <taxon>Autobranchia</taxon>
        <taxon>Heteroconchia</taxon>
        <taxon>Euheterodonta</taxon>
        <taxon>Imparidentia</taxon>
        <taxon>Neoheterodontei</taxon>
        <taxon>Myida</taxon>
        <taxon>Myoidea</taxon>
        <taxon>Myidae</taxon>
        <taxon>Mya</taxon>
    </lineage>
</organism>
<accession>A0ABY7ETP0</accession>
<dbReference type="Pfam" id="PF08574">
    <property type="entry name" value="Iwr1"/>
    <property type="match status" value="1"/>
</dbReference>
<evidence type="ECO:0000256" key="6">
    <source>
        <dbReference type="ARBA" id="ARBA00022448"/>
    </source>
</evidence>
<protein>
    <recommendedName>
        <fullName evidence="5">Probable RNA polymerase II nuclear localization protein SLC7A6OS</fullName>
    </recommendedName>
</protein>
<name>A0ABY7ETP0_MYAAR</name>
<dbReference type="InterPro" id="IPR013883">
    <property type="entry name" value="TF_Iwr1_dom"/>
</dbReference>
<feature type="compositionally biased region" description="Low complexity" evidence="10">
    <location>
        <begin position="65"/>
        <end position="75"/>
    </location>
</feature>
<feature type="region of interest" description="Disordered" evidence="10">
    <location>
        <begin position="1"/>
        <end position="22"/>
    </location>
</feature>
<evidence type="ECO:0000256" key="1">
    <source>
        <dbReference type="ARBA" id="ARBA00003202"/>
    </source>
</evidence>
<evidence type="ECO:0000256" key="4">
    <source>
        <dbReference type="ARBA" id="ARBA00010218"/>
    </source>
</evidence>
<sequence>MLLTKKRKHDTNSTDDTPVTENSNVFKFAGTVSKKSAKQNRFKVISKQRAVNLEQLDNPEENESENTNNNASAESDSAKKEKRTICDLCGKSLDNGRRVDSVATIGVNDSACTQCGLSGNINGQSSATDSLSKSDKESGSQLKPDSGLGSTVNGKGGDKRVRFTEQGKVFNLVDVVADSAQNNVSNQIEGVSSDQITCNSEPMVREMVTERGLNDEEYVYDIYYTNSRDFDFRTLERDLTFEAFNEELMHEGDSDFEEEQFVYGDDEDENDEGNWRNDYPDEDPRYIENGNYNYDDDLNEYVAFESETGNQLADWMSWRCNIDGNELSSDEGDIEPYSEQPRSPDTYCNHVQEEVDTDT</sequence>
<dbReference type="Proteomes" id="UP001164746">
    <property type="component" value="Chromosome 8"/>
</dbReference>
<dbReference type="EMBL" id="CP111019">
    <property type="protein sequence ID" value="WAR13323.1"/>
    <property type="molecule type" value="Genomic_DNA"/>
</dbReference>
<dbReference type="InterPro" id="IPR040218">
    <property type="entry name" value="SLC7A6OS"/>
</dbReference>
<feature type="region of interest" description="Disordered" evidence="10">
    <location>
        <begin position="326"/>
        <end position="348"/>
    </location>
</feature>
<evidence type="ECO:0000256" key="7">
    <source>
        <dbReference type="ARBA" id="ARBA00022490"/>
    </source>
</evidence>
<feature type="region of interest" description="Disordered" evidence="10">
    <location>
        <begin position="47"/>
        <end position="78"/>
    </location>
</feature>
<evidence type="ECO:0000259" key="11">
    <source>
        <dbReference type="Pfam" id="PF08574"/>
    </source>
</evidence>
<feature type="compositionally biased region" description="Polar residues" evidence="10">
    <location>
        <begin position="139"/>
        <end position="153"/>
    </location>
</feature>
<keyword evidence="13" id="KW-1185">Reference proteome</keyword>
<evidence type="ECO:0000256" key="2">
    <source>
        <dbReference type="ARBA" id="ARBA00004123"/>
    </source>
</evidence>
<evidence type="ECO:0000256" key="9">
    <source>
        <dbReference type="ARBA" id="ARBA00023242"/>
    </source>
</evidence>
<reference evidence="12" key="1">
    <citation type="submission" date="2022-11" db="EMBL/GenBank/DDBJ databases">
        <title>Centuries of genome instability and evolution in soft-shell clam transmissible cancer (bioRxiv).</title>
        <authorList>
            <person name="Hart S.F.M."/>
            <person name="Yonemitsu M.A."/>
            <person name="Giersch R.M."/>
            <person name="Beal B.F."/>
            <person name="Arriagada G."/>
            <person name="Davis B.W."/>
            <person name="Ostrander E.A."/>
            <person name="Goff S.P."/>
            <person name="Metzger M.J."/>
        </authorList>
    </citation>
    <scope>NUCLEOTIDE SEQUENCE</scope>
    <source>
        <strain evidence="12">MELC-2E11</strain>
        <tissue evidence="12">Siphon/mantle</tissue>
    </source>
</reference>
<keyword evidence="9" id="KW-0539">Nucleus</keyword>
<keyword evidence="6" id="KW-0813">Transport</keyword>
<keyword evidence="7" id="KW-0963">Cytoplasm</keyword>
<evidence type="ECO:0000256" key="5">
    <source>
        <dbReference type="ARBA" id="ARBA00017036"/>
    </source>
</evidence>
<proteinExistence type="inferred from homology"/>
<keyword evidence="8" id="KW-0653">Protein transport</keyword>
<evidence type="ECO:0000256" key="8">
    <source>
        <dbReference type="ARBA" id="ARBA00022927"/>
    </source>
</evidence>
<feature type="region of interest" description="Disordered" evidence="10">
    <location>
        <begin position="124"/>
        <end position="159"/>
    </location>
</feature>
<evidence type="ECO:0000256" key="3">
    <source>
        <dbReference type="ARBA" id="ARBA00004496"/>
    </source>
</evidence>
<dbReference type="PANTHER" id="PTHR31196">
    <property type="entry name" value="RNA POLYMERASE II NUCLEAR LOCALIZATION PROTEIN SLC7A6OS-RELATED"/>
    <property type="match status" value="1"/>
</dbReference>
<feature type="domain" description="Transcription factor Iwr1" evidence="11">
    <location>
        <begin position="216"/>
        <end position="283"/>
    </location>
</feature>
<comment type="similarity">
    <text evidence="4">Belongs to the IWR1/SLC7A6OS family.</text>
</comment>
<evidence type="ECO:0000313" key="13">
    <source>
        <dbReference type="Proteomes" id="UP001164746"/>
    </source>
</evidence>
<dbReference type="PANTHER" id="PTHR31196:SF2">
    <property type="entry name" value="RNA POLYMERASE II NUCLEAR LOCALIZATION PROTEIN SLC7A6OS-RELATED"/>
    <property type="match status" value="1"/>
</dbReference>
<gene>
    <name evidence="12" type="ORF">MAR_027503</name>
</gene>
<comment type="subcellular location">
    <subcellularLocation>
        <location evidence="3">Cytoplasm</location>
    </subcellularLocation>
    <subcellularLocation>
        <location evidence="2">Nucleus</location>
    </subcellularLocation>
</comment>
<evidence type="ECO:0000256" key="10">
    <source>
        <dbReference type="SAM" id="MobiDB-lite"/>
    </source>
</evidence>
<comment type="function">
    <text evidence="1">Directs RNA polymerase II nuclear import.</text>
</comment>